<evidence type="ECO:0000256" key="1">
    <source>
        <dbReference type="ARBA" id="ARBA00004651"/>
    </source>
</evidence>
<keyword evidence="7 8" id="KW-0472">Membrane</keyword>
<sequence length="246" mass="25633">MQSLQLLPFTDPWLYAWMATLILGSAFLQGVGGVGFTMFSAPVAAMVCPELVPGPLLMLGGCVTFLTAVRERHNISWSSAGSALVGRVVGSLIAVVALAQLAQRPLNFLFAAMILLAVGMSVAGLQIVATRRNVTIAGVLSGIMGTLTSVGAPPLVIALQRSAPPTLRATTGVILFFGSMFSLSVLAAAGYFGVNELLLGATMVPFMLLGFWASGRLRQKVSASMLRSGLLAFCALSAFGLILKNL</sequence>
<protein>
    <recommendedName>
        <fullName evidence="8">Probable membrane transporter protein</fullName>
    </recommendedName>
</protein>
<keyword evidence="6 8" id="KW-1133">Transmembrane helix</keyword>
<reference evidence="9 10" key="1">
    <citation type="submission" date="2023-08" db="EMBL/GenBank/DDBJ databases">
        <title>Alcaligenaceae gen. nov., a novel taxon isolated from the sludge of Yixing Pesticide Factory.</title>
        <authorList>
            <person name="Ruan L."/>
        </authorList>
    </citation>
    <scope>NUCLEOTIDE SEQUENCE [LARGE SCALE GENOMIC DNA]</scope>
    <source>
        <strain evidence="9 10">LG-2</strain>
    </source>
</reference>
<evidence type="ECO:0000256" key="3">
    <source>
        <dbReference type="ARBA" id="ARBA00022448"/>
    </source>
</evidence>
<dbReference type="InterPro" id="IPR052017">
    <property type="entry name" value="TSUP"/>
</dbReference>
<dbReference type="RefSeq" id="WP_165278064.1">
    <property type="nucleotide sequence ID" value="NZ_JAUZQE010000013.1"/>
</dbReference>
<accession>A0ABU1D5Z0</accession>
<dbReference type="PANTHER" id="PTHR30269">
    <property type="entry name" value="TRANSMEMBRANE PROTEIN YFCA"/>
    <property type="match status" value="1"/>
</dbReference>
<feature type="transmembrane region" description="Helical" evidence="8">
    <location>
        <begin position="197"/>
        <end position="213"/>
    </location>
</feature>
<name>A0ABU1D5Z0_9BURK</name>
<keyword evidence="4 8" id="KW-1003">Cell membrane</keyword>
<proteinExistence type="inferred from homology"/>
<evidence type="ECO:0000256" key="5">
    <source>
        <dbReference type="ARBA" id="ARBA00022692"/>
    </source>
</evidence>
<feature type="transmembrane region" description="Helical" evidence="8">
    <location>
        <begin position="51"/>
        <end position="69"/>
    </location>
</feature>
<dbReference type="EMBL" id="JAUZQE010000013">
    <property type="protein sequence ID" value="MDR4125831.1"/>
    <property type="molecule type" value="Genomic_DNA"/>
</dbReference>
<keyword evidence="10" id="KW-1185">Reference proteome</keyword>
<dbReference type="PANTHER" id="PTHR30269:SF37">
    <property type="entry name" value="MEMBRANE TRANSPORTER PROTEIN"/>
    <property type="match status" value="1"/>
</dbReference>
<feature type="transmembrane region" description="Helical" evidence="8">
    <location>
        <begin position="225"/>
        <end position="243"/>
    </location>
</feature>
<dbReference type="Pfam" id="PF01925">
    <property type="entry name" value="TauE"/>
    <property type="match status" value="1"/>
</dbReference>
<comment type="caution">
    <text evidence="9">The sequence shown here is derived from an EMBL/GenBank/DDBJ whole genome shotgun (WGS) entry which is preliminary data.</text>
</comment>
<feature type="transmembrane region" description="Helical" evidence="8">
    <location>
        <begin position="14"/>
        <end position="39"/>
    </location>
</feature>
<evidence type="ECO:0000256" key="7">
    <source>
        <dbReference type="ARBA" id="ARBA00023136"/>
    </source>
</evidence>
<feature type="transmembrane region" description="Helical" evidence="8">
    <location>
        <begin position="106"/>
        <end position="128"/>
    </location>
</feature>
<dbReference type="InterPro" id="IPR002781">
    <property type="entry name" value="TM_pro_TauE-like"/>
</dbReference>
<evidence type="ECO:0000256" key="4">
    <source>
        <dbReference type="ARBA" id="ARBA00022475"/>
    </source>
</evidence>
<gene>
    <name evidence="9" type="ORF">Q8947_07515</name>
</gene>
<evidence type="ECO:0000313" key="9">
    <source>
        <dbReference type="EMBL" id="MDR4125831.1"/>
    </source>
</evidence>
<evidence type="ECO:0000256" key="6">
    <source>
        <dbReference type="ARBA" id="ARBA00022989"/>
    </source>
</evidence>
<evidence type="ECO:0000256" key="2">
    <source>
        <dbReference type="ARBA" id="ARBA00009142"/>
    </source>
</evidence>
<comment type="similarity">
    <text evidence="2 8">Belongs to the 4-toluene sulfonate uptake permease (TSUP) (TC 2.A.102) family.</text>
</comment>
<dbReference type="Proteomes" id="UP001232156">
    <property type="component" value="Unassembled WGS sequence"/>
</dbReference>
<keyword evidence="3" id="KW-0813">Transport</keyword>
<organism evidence="9 10">
    <name type="scientific">Yanghanlia caeni</name>
    <dbReference type="NCBI Taxonomy" id="3064283"/>
    <lineage>
        <taxon>Bacteria</taxon>
        <taxon>Pseudomonadati</taxon>
        <taxon>Pseudomonadota</taxon>
        <taxon>Betaproteobacteria</taxon>
        <taxon>Burkholderiales</taxon>
        <taxon>Alcaligenaceae</taxon>
        <taxon>Yanghanlia</taxon>
    </lineage>
</organism>
<evidence type="ECO:0000256" key="8">
    <source>
        <dbReference type="RuleBase" id="RU363041"/>
    </source>
</evidence>
<feature type="transmembrane region" description="Helical" evidence="8">
    <location>
        <begin position="134"/>
        <end position="159"/>
    </location>
</feature>
<evidence type="ECO:0000313" key="10">
    <source>
        <dbReference type="Proteomes" id="UP001232156"/>
    </source>
</evidence>
<feature type="transmembrane region" description="Helical" evidence="8">
    <location>
        <begin position="171"/>
        <end position="191"/>
    </location>
</feature>
<keyword evidence="5 8" id="KW-0812">Transmembrane</keyword>
<comment type="subcellular location">
    <subcellularLocation>
        <location evidence="1 8">Cell membrane</location>
        <topology evidence="1 8">Multi-pass membrane protein</topology>
    </subcellularLocation>
</comment>
<feature type="transmembrane region" description="Helical" evidence="8">
    <location>
        <begin position="75"/>
        <end position="99"/>
    </location>
</feature>